<evidence type="ECO:0000313" key="3">
    <source>
        <dbReference type="Proteomes" id="UP000694923"/>
    </source>
</evidence>
<dbReference type="InterPro" id="IPR036051">
    <property type="entry name" value="KRAB_dom_sf"/>
</dbReference>
<dbReference type="SMART" id="SM00349">
    <property type="entry name" value="KRAB"/>
    <property type="match status" value="1"/>
</dbReference>
<dbReference type="InterPro" id="IPR001909">
    <property type="entry name" value="KRAB"/>
</dbReference>
<accession>A0ABM0QWX3</accession>
<dbReference type="RefSeq" id="XP_008572864.1">
    <property type="nucleotide sequence ID" value="XM_008574642.1"/>
</dbReference>
<dbReference type="InterPro" id="IPR050169">
    <property type="entry name" value="Krueppel_C2H2_ZnF"/>
</dbReference>
<keyword evidence="3" id="KW-1185">Reference proteome</keyword>
<sequence>MLMWGGVSQKSPLRSYQNNDLRKERCLPPVAEEPENSRQRDSPNEDPEAGATLAPGKRQRLVRLEQSERGGHKQEMRSERGAGPGLEQVPRCASRPGRLCFPRLGLLAFRDVSIEFSQEEWECLDPAQWDFYRDEMLKNCSELLSLGGDNFPPEIGATGQQNKEKGVTNFDMPGCSITP</sequence>
<reference evidence="4" key="1">
    <citation type="submission" date="2025-08" db="UniProtKB">
        <authorList>
            <consortium name="RefSeq"/>
        </authorList>
    </citation>
    <scope>IDENTIFICATION</scope>
</reference>
<name>A0ABM0QWX3_GALVR</name>
<dbReference type="Pfam" id="PF01352">
    <property type="entry name" value="KRAB"/>
    <property type="match status" value="1"/>
</dbReference>
<dbReference type="CDD" id="cd07765">
    <property type="entry name" value="KRAB_A-box"/>
    <property type="match status" value="1"/>
</dbReference>
<dbReference type="SUPFAM" id="SSF109640">
    <property type="entry name" value="KRAB domain (Kruppel-associated box)"/>
    <property type="match status" value="1"/>
</dbReference>
<dbReference type="Gene3D" id="6.10.140.140">
    <property type="match status" value="1"/>
</dbReference>
<dbReference type="PANTHER" id="PTHR23232">
    <property type="entry name" value="KRAB DOMAIN C2H2 ZINC FINGER"/>
    <property type="match status" value="1"/>
</dbReference>
<organism evidence="3 4">
    <name type="scientific">Galeopterus variegatus</name>
    <name type="common">Malayan flying lemur</name>
    <name type="synonym">Cynocephalus variegatus</name>
    <dbReference type="NCBI Taxonomy" id="482537"/>
    <lineage>
        <taxon>Eukaryota</taxon>
        <taxon>Metazoa</taxon>
        <taxon>Chordata</taxon>
        <taxon>Craniata</taxon>
        <taxon>Vertebrata</taxon>
        <taxon>Euteleostomi</taxon>
        <taxon>Mammalia</taxon>
        <taxon>Eutheria</taxon>
        <taxon>Euarchontoglires</taxon>
        <taxon>Dermoptera</taxon>
        <taxon>Cynocephalidae</taxon>
        <taxon>Galeopterus</taxon>
    </lineage>
</organism>
<proteinExistence type="predicted"/>
<evidence type="ECO:0000313" key="4">
    <source>
        <dbReference type="RefSeq" id="XP_008572864.1"/>
    </source>
</evidence>
<evidence type="ECO:0000259" key="2">
    <source>
        <dbReference type="PROSITE" id="PS50805"/>
    </source>
</evidence>
<feature type="region of interest" description="Disordered" evidence="1">
    <location>
        <begin position="1"/>
        <end position="91"/>
    </location>
</feature>
<feature type="domain" description="KRAB" evidence="2">
    <location>
        <begin position="107"/>
        <end position="178"/>
    </location>
</feature>
<feature type="compositionally biased region" description="Basic and acidic residues" evidence="1">
    <location>
        <begin position="62"/>
        <end position="80"/>
    </location>
</feature>
<dbReference type="GeneID" id="103592053"/>
<dbReference type="Proteomes" id="UP000694923">
    <property type="component" value="Unplaced"/>
</dbReference>
<feature type="compositionally biased region" description="Polar residues" evidence="1">
    <location>
        <begin position="8"/>
        <end position="19"/>
    </location>
</feature>
<dbReference type="PROSITE" id="PS50805">
    <property type="entry name" value="KRAB"/>
    <property type="match status" value="1"/>
</dbReference>
<feature type="region of interest" description="Disordered" evidence="1">
    <location>
        <begin position="155"/>
        <end position="179"/>
    </location>
</feature>
<gene>
    <name evidence="4" type="primary">LOC103592053</name>
</gene>
<evidence type="ECO:0000256" key="1">
    <source>
        <dbReference type="SAM" id="MobiDB-lite"/>
    </source>
</evidence>
<dbReference type="PANTHER" id="PTHR23232:SF158">
    <property type="entry name" value="KRAB DOMAIN-CONTAINING PROTEIN 5"/>
    <property type="match status" value="1"/>
</dbReference>
<protein>
    <submittedName>
        <fullName evidence="4">Zinc finger protein 382-like</fullName>
    </submittedName>
</protein>